<dbReference type="AlphaFoldDB" id="A0A1R3RX88"/>
<evidence type="ECO:0000313" key="1">
    <source>
        <dbReference type="EMBL" id="OOF99052.1"/>
    </source>
</evidence>
<sequence>MHRRRNFPRGVTEERPREAKYYVHVMACLLCGDRFGNPETPWRHYFRALYQASDCVELSGIGLWRPNTPLKVPADQDAEWETMEDDYVVLTDLTCWPRDLFLFHELCWRRLVKHIATDDIDCSDLYNVLKRLPCPSKPGPSGYFGSDAEPYEAPPLKYLLQSERDRPRCAAEIQTTLIQNCNPTDGFRRLPLEIIEILGALLATRDALNSRLASRAMGLLFHSPTFWKTRFDINGERGFLNYLVKRGRKIDWRLLSTSNRWVRDALLCKPGVPFMDFGGRALQHYHNTAWPGIYRRSIRVPPDLMTIGVSVSQEIGGDLICIKGLELIRADGSSVLLGSKIAGATVINESSPELNDPTGWFESSYSYDYPGIHMLFDARGLQGFFTTTAITGGVGRLQLIRRGGWSVPVGYDYDGGFTNHAFQMDEVIELVVEFDIYRLIQLGIRGFGSNQKTREWDRDGYYPSAWT</sequence>
<keyword evidence="2" id="KW-1185">Reference proteome</keyword>
<dbReference type="OMA" id="ANSANCR"/>
<dbReference type="EMBL" id="KV907495">
    <property type="protein sequence ID" value="OOF99052.1"/>
    <property type="molecule type" value="Genomic_DNA"/>
</dbReference>
<protein>
    <recommendedName>
        <fullName evidence="3">F-box domain-containing protein</fullName>
    </recommendedName>
</protein>
<evidence type="ECO:0000313" key="2">
    <source>
        <dbReference type="Proteomes" id="UP000188318"/>
    </source>
</evidence>
<proteinExistence type="predicted"/>
<reference evidence="2" key="1">
    <citation type="journal article" date="2017" name="Genome Biol.">
        <title>Comparative genomics reveals high biological diversity and specific adaptations in the industrially and medically important fungal genus Aspergillus.</title>
        <authorList>
            <person name="de Vries R.P."/>
            <person name="Riley R."/>
            <person name="Wiebenga A."/>
            <person name="Aguilar-Osorio G."/>
            <person name="Amillis S."/>
            <person name="Uchima C.A."/>
            <person name="Anderluh G."/>
            <person name="Asadollahi M."/>
            <person name="Askin M."/>
            <person name="Barry K."/>
            <person name="Battaglia E."/>
            <person name="Bayram O."/>
            <person name="Benocci T."/>
            <person name="Braus-Stromeyer S.A."/>
            <person name="Caldana C."/>
            <person name="Canovas D."/>
            <person name="Cerqueira G.C."/>
            <person name="Chen F."/>
            <person name="Chen W."/>
            <person name="Choi C."/>
            <person name="Clum A."/>
            <person name="Dos Santos R.A."/>
            <person name="Damasio A.R."/>
            <person name="Diallinas G."/>
            <person name="Emri T."/>
            <person name="Fekete E."/>
            <person name="Flipphi M."/>
            <person name="Freyberg S."/>
            <person name="Gallo A."/>
            <person name="Gournas C."/>
            <person name="Habgood R."/>
            <person name="Hainaut M."/>
            <person name="Harispe M.L."/>
            <person name="Henrissat B."/>
            <person name="Hilden K.S."/>
            <person name="Hope R."/>
            <person name="Hossain A."/>
            <person name="Karabika E."/>
            <person name="Karaffa L."/>
            <person name="Karanyi Z."/>
            <person name="Krasevec N."/>
            <person name="Kuo A."/>
            <person name="Kusch H."/>
            <person name="LaButti K."/>
            <person name="Lagendijk E.L."/>
            <person name="Lapidus A."/>
            <person name="Levasseur A."/>
            <person name="Lindquist E."/>
            <person name="Lipzen A."/>
            <person name="Logrieco A.F."/>
            <person name="MacCabe A."/>
            <person name="Maekelae M.R."/>
            <person name="Malavazi I."/>
            <person name="Melin P."/>
            <person name="Meyer V."/>
            <person name="Mielnichuk N."/>
            <person name="Miskei M."/>
            <person name="Molnar A.P."/>
            <person name="Mule G."/>
            <person name="Ngan C.Y."/>
            <person name="Orejas M."/>
            <person name="Orosz E."/>
            <person name="Ouedraogo J.P."/>
            <person name="Overkamp K.M."/>
            <person name="Park H.-S."/>
            <person name="Perrone G."/>
            <person name="Piumi F."/>
            <person name="Punt P.J."/>
            <person name="Ram A.F."/>
            <person name="Ramon A."/>
            <person name="Rauscher S."/>
            <person name="Record E."/>
            <person name="Riano-Pachon D.M."/>
            <person name="Robert V."/>
            <person name="Roehrig J."/>
            <person name="Ruller R."/>
            <person name="Salamov A."/>
            <person name="Salih N.S."/>
            <person name="Samson R.A."/>
            <person name="Sandor E."/>
            <person name="Sanguinetti M."/>
            <person name="Schuetze T."/>
            <person name="Sepcic K."/>
            <person name="Shelest E."/>
            <person name="Sherlock G."/>
            <person name="Sophianopoulou V."/>
            <person name="Squina F.M."/>
            <person name="Sun H."/>
            <person name="Susca A."/>
            <person name="Todd R.B."/>
            <person name="Tsang A."/>
            <person name="Unkles S.E."/>
            <person name="van de Wiele N."/>
            <person name="van Rossen-Uffink D."/>
            <person name="Oliveira J.V."/>
            <person name="Vesth T.C."/>
            <person name="Visser J."/>
            <person name="Yu J.-H."/>
            <person name="Zhou M."/>
            <person name="Andersen M.R."/>
            <person name="Archer D.B."/>
            <person name="Baker S.E."/>
            <person name="Benoit I."/>
            <person name="Brakhage A.A."/>
            <person name="Braus G.H."/>
            <person name="Fischer R."/>
            <person name="Frisvad J.C."/>
            <person name="Goldman G.H."/>
            <person name="Houbraken J."/>
            <person name="Oakley B."/>
            <person name="Pocsi I."/>
            <person name="Scazzocchio C."/>
            <person name="Seiboth B."/>
            <person name="vanKuyk P.A."/>
            <person name="Wortman J."/>
            <person name="Dyer P.S."/>
            <person name="Grigoriev I.V."/>
        </authorList>
    </citation>
    <scope>NUCLEOTIDE SEQUENCE [LARGE SCALE GENOMIC DNA]</scope>
    <source>
        <strain evidence="2">ITEM 5010</strain>
    </source>
</reference>
<gene>
    <name evidence="1" type="ORF">ASPCADRAFT_2476</name>
</gene>
<name>A0A1R3RX88_ASPC5</name>
<evidence type="ECO:0008006" key="3">
    <source>
        <dbReference type="Google" id="ProtNLM"/>
    </source>
</evidence>
<dbReference type="OrthoDB" id="5273847at2759"/>
<accession>A0A1R3RX88</accession>
<organism evidence="1 2">
    <name type="scientific">Aspergillus carbonarius (strain ITEM 5010)</name>
    <dbReference type="NCBI Taxonomy" id="602072"/>
    <lineage>
        <taxon>Eukaryota</taxon>
        <taxon>Fungi</taxon>
        <taxon>Dikarya</taxon>
        <taxon>Ascomycota</taxon>
        <taxon>Pezizomycotina</taxon>
        <taxon>Eurotiomycetes</taxon>
        <taxon>Eurotiomycetidae</taxon>
        <taxon>Eurotiales</taxon>
        <taxon>Aspergillaceae</taxon>
        <taxon>Aspergillus</taxon>
        <taxon>Aspergillus subgen. Circumdati</taxon>
    </lineage>
</organism>
<dbReference type="STRING" id="602072.A0A1R3RX88"/>
<dbReference type="VEuPathDB" id="FungiDB:ASPCADRAFT_2476"/>
<dbReference type="Proteomes" id="UP000188318">
    <property type="component" value="Unassembled WGS sequence"/>
</dbReference>